<dbReference type="InterPro" id="IPR000719">
    <property type="entry name" value="Prot_kinase_dom"/>
</dbReference>
<dbReference type="Pfam" id="PF00069">
    <property type="entry name" value="Pkinase"/>
    <property type="match status" value="1"/>
</dbReference>
<accession>A0AAW1SLG9</accession>
<proteinExistence type="predicted"/>
<feature type="compositionally biased region" description="Basic and acidic residues" evidence="2">
    <location>
        <begin position="262"/>
        <end position="271"/>
    </location>
</feature>
<dbReference type="Proteomes" id="UP001485043">
    <property type="component" value="Unassembled WGS sequence"/>
</dbReference>
<sequence length="398" mass="44219">MLDIRREMGLSLDLEHANIIKCFACWLEPDPEDGPGHQPDSCLNFVTEYFTSGNLRDYRQRHKQVELKAVRKWARQILQGLDYLHQKHPPIIHGDLRCNKIYVNGHSGEIKIGDLGMATLSPHRFSPGVLSDNSVENLDSNQYTKQVDIFAFGLCTLELATRREMDAQNCAIWPQLLALVPDEDARTFIHRCLGPAEGRPTARELMDDPFLGRRVTKTDSNKMLPVNRARSSEQGDFPSAPGSETGEPGALNRSHGGSSQGHEGHPSENHRFTPMRSQSSGLKLASRGASDSGSDAGSCKVGIVRGEDYMFEFSGKIREGKLHFRLNMEASADDEEDQPVEAGRRRTVDFVYDPDEDTPDAIAGEMAENFDLSSTDRDICAAALKEWLAKEAPNSHGD</sequence>
<reference evidence="4 5" key="1">
    <citation type="journal article" date="2024" name="Nat. Commun.">
        <title>Phylogenomics reveals the evolutionary origins of lichenization in chlorophyte algae.</title>
        <authorList>
            <person name="Puginier C."/>
            <person name="Libourel C."/>
            <person name="Otte J."/>
            <person name="Skaloud P."/>
            <person name="Haon M."/>
            <person name="Grisel S."/>
            <person name="Petersen M."/>
            <person name="Berrin J.G."/>
            <person name="Delaux P.M."/>
            <person name="Dal Grande F."/>
            <person name="Keller J."/>
        </authorList>
    </citation>
    <scope>NUCLEOTIDE SEQUENCE [LARGE SCALE GENOMIC DNA]</scope>
    <source>
        <strain evidence="4 5">SAG 2523</strain>
    </source>
</reference>
<dbReference type="InterPro" id="IPR011009">
    <property type="entry name" value="Kinase-like_dom_sf"/>
</dbReference>
<keyword evidence="5" id="KW-1185">Reference proteome</keyword>
<evidence type="ECO:0000256" key="2">
    <source>
        <dbReference type="SAM" id="MobiDB-lite"/>
    </source>
</evidence>
<dbReference type="Gene3D" id="1.10.510.10">
    <property type="entry name" value="Transferase(Phosphotransferase) domain 1"/>
    <property type="match status" value="1"/>
</dbReference>
<dbReference type="AlphaFoldDB" id="A0AAW1SLG9"/>
<feature type="region of interest" description="Disordered" evidence="2">
    <location>
        <begin position="198"/>
        <end position="298"/>
    </location>
</feature>
<evidence type="ECO:0000259" key="3">
    <source>
        <dbReference type="PROSITE" id="PS50011"/>
    </source>
</evidence>
<dbReference type="PROSITE" id="PS50011">
    <property type="entry name" value="PROTEIN_KINASE_DOM"/>
    <property type="match status" value="1"/>
</dbReference>
<evidence type="ECO:0000256" key="1">
    <source>
        <dbReference type="ARBA" id="ARBA00012513"/>
    </source>
</evidence>
<feature type="compositionally biased region" description="Low complexity" evidence="2">
    <location>
        <begin position="285"/>
        <end position="298"/>
    </location>
</feature>
<organism evidence="4 5">
    <name type="scientific">Apatococcus fuscideae</name>
    <dbReference type="NCBI Taxonomy" id="2026836"/>
    <lineage>
        <taxon>Eukaryota</taxon>
        <taxon>Viridiplantae</taxon>
        <taxon>Chlorophyta</taxon>
        <taxon>core chlorophytes</taxon>
        <taxon>Trebouxiophyceae</taxon>
        <taxon>Chlorellales</taxon>
        <taxon>Chlorellaceae</taxon>
        <taxon>Apatococcus</taxon>
    </lineage>
</organism>
<dbReference type="EMBL" id="JALJOV010001429">
    <property type="protein sequence ID" value="KAK9847970.1"/>
    <property type="molecule type" value="Genomic_DNA"/>
</dbReference>
<dbReference type="GO" id="GO:0005524">
    <property type="term" value="F:ATP binding"/>
    <property type="evidence" value="ECO:0007669"/>
    <property type="project" value="InterPro"/>
</dbReference>
<protein>
    <recommendedName>
        <fullName evidence="1">non-specific serine/threonine protein kinase</fullName>
        <ecNumber evidence="1">2.7.11.1</ecNumber>
    </recommendedName>
</protein>
<dbReference type="EC" id="2.7.11.1" evidence="1"/>
<name>A0AAW1SLG9_9CHLO</name>
<gene>
    <name evidence="4" type="ORF">WJX84_005181</name>
</gene>
<dbReference type="GO" id="GO:0004674">
    <property type="term" value="F:protein serine/threonine kinase activity"/>
    <property type="evidence" value="ECO:0007669"/>
    <property type="project" value="UniProtKB-EC"/>
</dbReference>
<comment type="caution">
    <text evidence="4">The sequence shown here is derived from an EMBL/GenBank/DDBJ whole genome shotgun (WGS) entry which is preliminary data.</text>
</comment>
<dbReference type="PANTHER" id="PTHR13902">
    <property type="entry name" value="SERINE/THREONINE-PROTEIN KINASE WNK WITH NO LYSINE -RELATED"/>
    <property type="match status" value="1"/>
</dbReference>
<dbReference type="InterPro" id="IPR050588">
    <property type="entry name" value="WNK_Ser-Thr_kinase"/>
</dbReference>
<feature type="domain" description="Protein kinase" evidence="3">
    <location>
        <begin position="1"/>
        <end position="211"/>
    </location>
</feature>
<evidence type="ECO:0000313" key="5">
    <source>
        <dbReference type="Proteomes" id="UP001485043"/>
    </source>
</evidence>
<evidence type="ECO:0000313" key="4">
    <source>
        <dbReference type="EMBL" id="KAK9847970.1"/>
    </source>
</evidence>
<dbReference type="SUPFAM" id="SSF56112">
    <property type="entry name" value="Protein kinase-like (PK-like)"/>
    <property type="match status" value="1"/>
</dbReference>